<gene>
    <name evidence="1" type="ORF">CDAR_260271</name>
</gene>
<proteinExistence type="predicted"/>
<comment type="caution">
    <text evidence="1">The sequence shown here is derived from an EMBL/GenBank/DDBJ whole genome shotgun (WGS) entry which is preliminary data.</text>
</comment>
<dbReference type="AlphaFoldDB" id="A0AAV4VGK6"/>
<dbReference type="EMBL" id="BPLQ01012990">
    <property type="protein sequence ID" value="GIY69065.1"/>
    <property type="molecule type" value="Genomic_DNA"/>
</dbReference>
<evidence type="ECO:0000313" key="1">
    <source>
        <dbReference type="EMBL" id="GIY69065.1"/>
    </source>
</evidence>
<protein>
    <submittedName>
        <fullName evidence="1">Uncharacterized protein</fullName>
    </submittedName>
</protein>
<accession>A0AAV4VGK6</accession>
<sequence length="136" mass="15349">MTNLKTLQSDAARTWSQCLLDLRCVNGSQLSPQFLLSCDRGILEKPLSPTAPLAMIEQILLRKTILQRRGTGKKKVKKTPTFSQFLFDGKRLSYLVNKFSPNSNWRTKFGCRKSLARNVTSMSKRNVIGQSRATQG</sequence>
<keyword evidence="2" id="KW-1185">Reference proteome</keyword>
<name>A0AAV4VGK6_9ARAC</name>
<dbReference type="Proteomes" id="UP001054837">
    <property type="component" value="Unassembled WGS sequence"/>
</dbReference>
<reference evidence="1 2" key="1">
    <citation type="submission" date="2021-06" db="EMBL/GenBank/DDBJ databases">
        <title>Caerostris darwini draft genome.</title>
        <authorList>
            <person name="Kono N."/>
            <person name="Arakawa K."/>
        </authorList>
    </citation>
    <scope>NUCLEOTIDE SEQUENCE [LARGE SCALE GENOMIC DNA]</scope>
</reference>
<organism evidence="1 2">
    <name type="scientific">Caerostris darwini</name>
    <dbReference type="NCBI Taxonomy" id="1538125"/>
    <lineage>
        <taxon>Eukaryota</taxon>
        <taxon>Metazoa</taxon>
        <taxon>Ecdysozoa</taxon>
        <taxon>Arthropoda</taxon>
        <taxon>Chelicerata</taxon>
        <taxon>Arachnida</taxon>
        <taxon>Araneae</taxon>
        <taxon>Araneomorphae</taxon>
        <taxon>Entelegynae</taxon>
        <taxon>Araneoidea</taxon>
        <taxon>Araneidae</taxon>
        <taxon>Caerostris</taxon>
    </lineage>
</organism>
<evidence type="ECO:0000313" key="2">
    <source>
        <dbReference type="Proteomes" id="UP001054837"/>
    </source>
</evidence>